<evidence type="ECO:0000256" key="8">
    <source>
        <dbReference type="ARBA" id="ARBA00032272"/>
    </source>
</evidence>
<gene>
    <name evidence="10" type="primary">nudK</name>
    <name evidence="10" type="ORF">ABXZ32_00650</name>
</gene>
<evidence type="ECO:0000313" key="10">
    <source>
        <dbReference type="EMBL" id="MET7027881.1"/>
    </source>
</evidence>
<evidence type="ECO:0000256" key="2">
    <source>
        <dbReference type="ARBA" id="ARBA00001946"/>
    </source>
</evidence>
<evidence type="ECO:0000313" key="11">
    <source>
        <dbReference type="Proteomes" id="UP001549773"/>
    </source>
</evidence>
<proteinExistence type="inferred from homology"/>
<dbReference type="Proteomes" id="UP001549773">
    <property type="component" value="Unassembled WGS sequence"/>
</dbReference>
<sequence length="193" mass="22182">MKNGTVKNIEKELLSDHWYSLHKITFEYHKEDGTWEKQVREVYDRGNGAAILLYNREKGTVVLTKQFRMPTYMNGNPSGMMIEVCAGLLDGDHPEDCIKKEVEEETGYRVREVKKVFESYMSPGSVSEILHFFIGQYDDQMKVGEGGGAAHETENIEILEYAFEEALEMIQNGTIKDAKTIMLLQYAKVHELF</sequence>
<evidence type="ECO:0000256" key="1">
    <source>
        <dbReference type="ARBA" id="ARBA00000847"/>
    </source>
</evidence>
<keyword evidence="11" id="KW-1185">Reference proteome</keyword>
<accession>A0ABV2TRI6</accession>
<dbReference type="Pfam" id="PF00293">
    <property type="entry name" value="NUDIX"/>
    <property type="match status" value="1"/>
</dbReference>
<reference evidence="10 11" key="1">
    <citation type="submission" date="2024-07" db="EMBL/GenBank/DDBJ databases">
        <title>The genome sequence of type strain Sediminicola luteus GDMCC 1.2596T.</title>
        <authorList>
            <person name="Liu Y."/>
        </authorList>
    </citation>
    <scope>NUCLEOTIDE SEQUENCE [LARGE SCALE GENOMIC DNA]</scope>
    <source>
        <strain evidence="10 11">GDMCC 1.2596</strain>
    </source>
</reference>
<organism evidence="10 11">
    <name type="scientific">Sediminicola luteus</name>
    <dbReference type="NCBI Taxonomy" id="319238"/>
    <lineage>
        <taxon>Bacteria</taxon>
        <taxon>Pseudomonadati</taxon>
        <taxon>Bacteroidota</taxon>
        <taxon>Flavobacteriia</taxon>
        <taxon>Flavobacteriales</taxon>
        <taxon>Flavobacteriaceae</taxon>
        <taxon>Sediminicola</taxon>
    </lineage>
</organism>
<dbReference type="GO" id="GO:0016787">
    <property type="term" value="F:hydrolase activity"/>
    <property type="evidence" value="ECO:0007669"/>
    <property type="project" value="UniProtKB-KW"/>
</dbReference>
<dbReference type="InterPro" id="IPR000086">
    <property type="entry name" value="NUDIX_hydrolase_dom"/>
</dbReference>
<comment type="caution">
    <text evidence="10">The sequence shown here is derived from an EMBL/GenBank/DDBJ whole genome shotgun (WGS) entry which is preliminary data.</text>
</comment>
<dbReference type="PANTHER" id="PTHR11839">
    <property type="entry name" value="UDP/ADP-SUGAR PYROPHOSPHATASE"/>
    <property type="match status" value="1"/>
</dbReference>
<comment type="subunit">
    <text evidence="4">Homodimer.</text>
</comment>
<feature type="domain" description="Nudix hydrolase" evidence="9">
    <location>
        <begin position="44"/>
        <end position="183"/>
    </location>
</feature>
<comment type="cofactor">
    <cofactor evidence="2">
        <name>Mg(2+)</name>
        <dbReference type="ChEBI" id="CHEBI:18420"/>
    </cofactor>
</comment>
<protein>
    <recommendedName>
        <fullName evidence="5">GDP-mannose pyrophosphatase</fullName>
    </recommendedName>
    <alternativeName>
        <fullName evidence="7">GDP-mannose hydrolase</fullName>
    </alternativeName>
    <alternativeName>
        <fullName evidence="8">GDPMK</fullName>
    </alternativeName>
</protein>
<dbReference type="NCBIfam" id="NF011585">
    <property type="entry name" value="PRK15009.1"/>
    <property type="match status" value="1"/>
</dbReference>
<dbReference type="NCBIfam" id="TIGR00052">
    <property type="entry name" value="nudix-type nucleoside diphosphatase, YffH/AdpP family"/>
    <property type="match status" value="1"/>
</dbReference>
<evidence type="ECO:0000256" key="5">
    <source>
        <dbReference type="ARBA" id="ARBA00016377"/>
    </source>
</evidence>
<evidence type="ECO:0000256" key="3">
    <source>
        <dbReference type="ARBA" id="ARBA00007275"/>
    </source>
</evidence>
<name>A0ABV2TRI6_9FLAO</name>
<dbReference type="CDD" id="cd24157">
    <property type="entry name" value="NUDIX_GDPMK"/>
    <property type="match status" value="1"/>
</dbReference>
<comment type="similarity">
    <text evidence="3">Belongs to the Nudix hydrolase family. NudK subfamily.</text>
</comment>
<dbReference type="Gene3D" id="3.90.79.10">
    <property type="entry name" value="Nucleoside Triphosphate Pyrophosphohydrolase"/>
    <property type="match status" value="1"/>
</dbReference>
<evidence type="ECO:0000259" key="9">
    <source>
        <dbReference type="PROSITE" id="PS51462"/>
    </source>
</evidence>
<dbReference type="RefSeq" id="WP_354616763.1">
    <property type="nucleotide sequence ID" value="NZ_JBEWYP010000001.1"/>
</dbReference>
<evidence type="ECO:0000256" key="7">
    <source>
        <dbReference type="ARBA" id="ARBA00032162"/>
    </source>
</evidence>
<dbReference type="EMBL" id="JBEWYP010000001">
    <property type="protein sequence ID" value="MET7027881.1"/>
    <property type="molecule type" value="Genomic_DNA"/>
</dbReference>
<dbReference type="InterPro" id="IPR015797">
    <property type="entry name" value="NUDIX_hydrolase-like_dom_sf"/>
</dbReference>
<evidence type="ECO:0000256" key="6">
    <source>
        <dbReference type="ARBA" id="ARBA00022801"/>
    </source>
</evidence>
<comment type="catalytic activity">
    <reaction evidence="1">
        <text>GDP-alpha-D-mannose + H2O = alpha-D-mannose 1-phosphate + GMP + 2 H(+)</text>
        <dbReference type="Rhea" id="RHEA:27978"/>
        <dbReference type="ChEBI" id="CHEBI:15377"/>
        <dbReference type="ChEBI" id="CHEBI:15378"/>
        <dbReference type="ChEBI" id="CHEBI:57527"/>
        <dbReference type="ChEBI" id="CHEBI:58115"/>
        <dbReference type="ChEBI" id="CHEBI:58409"/>
    </reaction>
</comment>
<dbReference type="PANTHER" id="PTHR11839:SF18">
    <property type="entry name" value="NUDIX HYDROLASE DOMAIN-CONTAINING PROTEIN"/>
    <property type="match status" value="1"/>
</dbReference>
<dbReference type="PROSITE" id="PS51462">
    <property type="entry name" value="NUDIX"/>
    <property type="match status" value="1"/>
</dbReference>
<evidence type="ECO:0000256" key="4">
    <source>
        <dbReference type="ARBA" id="ARBA00011738"/>
    </source>
</evidence>
<dbReference type="InterPro" id="IPR004385">
    <property type="entry name" value="NDP_pyrophosphatase"/>
</dbReference>
<keyword evidence="6 10" id="KW-0378">Hydrolase</keyword>
<dbReference type="SUPFAM" id="SSF55811">
    <property type="entry name" value="Nudix"/>
    <property type="match status" value="1"/>
</dbReference>